<organism evidence="1 2">
    <name type="scientific">Cupriavidus basilensis OR16</name>
    <dbReference type="NCBI Taxonomy" id="1127483"/>
    <lineage>
        <taxon>Bacteria</taxon>
        <taxon>Pseudomonadati</taxon>
        <taxon>Pseudomonadota</taxon>
        <taxon>Betaproteobacteria</taxon>
        <taxon>Burkholderiales</taxon>
        <taxon>Burkholderiaceae</taxon>
        <taxon>Cupriavidus</taxon>
    </lineage>
</organism>
<evidence type="ECO:0000313" key="1">
    <source>
        <dbReference type="EMBL" id="EHP44754.1"/>
    </source>
</evidence>
<name>H1RYR3_9BURK</name>
<dbReference type="Proteomes" id="UP000005808">
    <property type="component" value="Unassembled WGS sequence"/>
</dbReference>
<reference evidence="1 2" key="1">
    <citation type="journal article" date="2012" name="J. Bacteriol.">
        <title>De Novo Genome Project of Cupriavidus basilensis OR16.</title>
        <authorList>
            <person name="Cserhati M."/>
            <person name="Kriszt B."/>
            <person name="Szoboszlay S."/>
            <person name="Toth A."/>
            <person name="Szabo I."/>
            <person name="Tancsics A."/>
            <person name="Nagy I."/>
            <person name="Horvath B."/>
            <person name="Nagy I."/>
            <person name="Kukolya J."/>
        </authorList>
    </citation>
    <scope>NUCLEOTIDE SEQUENCE [LARGE SCALE GENOMIC DNA]</scope>
    <source>
        <strain evidence="1 2">OR16</strain>
    </source>
</reference>
<accession>H1RYR3</accession>
<proteinExistence type="predicted"/>
<comment type="caution">
    <text evidence="1">The sequence shown here is derived from an EMBL/GenBank/DDBJ whole genome shotgun (WGS) entry which is preliminary data.</text>
</comment>
<sequence>MAWQALGPRWRRKIGALNLQTARTLIAESTDYLREAAAQPFSFTTFRPELADVMAQHIAAYTHSLIEIVFGANADFSADVQRHFDAIGGQDPFQWCLMGRDFLPEYGNGLPTMGAAMTGWVAACLPGSKLPPEATAEAAPRKTALLTAPADVVEPAVEPAKPAE</sequence>
<dbReference type="PATRIC" id="fig|1127483.3.peg.421"/>
<dbReference type="EMBL" id="AHJE01000003">
    <property type="protein sequence ID" value="EHP44754.1"/>
    <property type="molecule type" value="Genomic_DNA"/>
</dbReference>
<gene>
    <name evidence="1" type="ORF">OR16_02045</name>
</gene>
<protein>
    <submittedName>
        <fullName evidence="1">Uncharacterized protein</fullName>
    </submittedName>
</protein>
<evidence type="ECO:0000313" key="2">
    <source>
        <dbReference type="Proteomes" id="UP000005808"/>
    </source>
</evidence>
<dbReference type="AlphaFoldDB" id="H1RYR3"/>